<evidence type="ECO:0000313" key="3">
    <source>
        <dbReference type="Proteomes" id="UP000680206"/>
    </source>
</evidence>
<evidence type="ECO:0000256" key="1">
    <source>
        <dbReference type="SAM" id="Phobius"/>
    </source>
</evidence>
<sequence length="95" mass="9663">MARSTGIILVVGGISLANEAVFAPIASGGAIKVDFNWRIIPATLVAAALVGGLEQISAKMAVGVAYISLITVLFARLGNAPAPVENLAKALGYKK</sequence>
<accession>A0ABS3RW34</accession>
<feature type="transmembrane region" description="Helical" evidence="1">
    <location>
        <begin position="35"/>
        <end position="53"/>
    </location>
</feature>
<feature type="transmembrane region" description="Helical" evidence="1">
    <location>
        <begin position="60"/>
        <end position="77"/>
    </location>
</feature>
<dbReference type="Proteomes" id="UP000680206">
    <property type="component" value="Unassembled WGS sequence"/>
</dbReference>
<dbReference type="EMBL" id="JAGEPF010000016">
    <property type="protein sequence ID" value="MBO2460976.1"/>
    <property type="molecule type" value="Genomic_DNA"/>
</dbReference>
<evidence type="ECO:0000313" key="2">
    <source>
        <dbReference type="EMBL" id="MBO2460976.1"/>
    </source>
</evidence>
<comment type="caution">
    <text evidence="2">The sequence shown here is derived from an EMBL/GenBank/DDBJ whole genome shotgun (WGS) entry which is preliminary data.</text>
</comment>
<keyword evidence="1" id="KW-0812">Transmembrane</keyword>
<reference evidence="2 3" key="1">
    <citation type="submission" date="2021-03" db="EMBL/GenBank/DDBJ databases">
        <title>Actinomadura violae sp. nov., isolated from lichen in Thailand.</title>
        <authorList>
            <person name="Kanchanasin P."/>
            <person name="Saeng-In P."/>
            <person name="Phongsopitanun W."/>
            <person name="Yuki M."/>
            <person name="Kudo T."/>
            <person name="Ohkuma M."/>
            <person name="Tanasupawat S."/>
        </authorList>
    </citation>
    <scope>NUCLEOTIDE SEQUENCE [LARGE SCALE GENOMIC DNA]</scope>
    <source>
        <strain evidence="2 3">LCR2-06</strain>
    </source>
</reference>
<name>A0ABS3RW34_9ACTN</name>
<protein>
    <submittedName>
        <fullName evidence="2">Uncharacterized protein</fullName>
    </submittedName>
</protein>
<dbReference type="RefSeq" id="WP_208244361.1">
    <property type="nucleotide sequence ID" value="NZ_JAGEPF010000016.1"/>
</dbReference>
<keyword evidence="1" id="KW-1133">Transmembrane helix</keyword>
<proteinExistence type="predicted"/>
<keyword evidence="1" id="KW-0472">Membrane</keyword>
<organism evidence="2 3">
    <name type="scientific">Actinomadura violacea</name>
    <dbReference type="NCBI Taxonomy" id="2819934"/>
    <lineage>
        <taxon>Bacteria</taxon>
        <taxon>Bacillati</taxon>
        <taxon>Actinomycetota</taxon>
        <taxon>Actinomycetes</taxon>
        <taxon>Streptosporangiales</taxon>
        <taxon>Thermomonosporaceae</taxon>
        <taxon>Actinomadura</taxon>
    </lineage>
</organism>
<gene>
    <name evidence="2" type="ORF">J4709_25660</name>
</gene>
<keyword evidence="3" id="KW-1185">Reference proteome</keyword>